<protein>
    <recommendedName>
        <fullName evidence="6">Transcription antitermination protein NusB</fullName>
    </recommendedName>
    <alternativeName>
        <fullName evidence="6">Antitermination factor NusB</fullName>
    </alternativeName>
</protein>
<dbReference type="AlphaFoldDB" id="A0A9D1TKX9"/>
<name>A0A9D1TKX9_9FIRM</name>
<evidence type="ECO:0000256" key="5">
    <source>
        <dbReference type="ARBA" id="ARBA00023163"/>
    </source>
</evidence>
<dbReference type="GO" id="GO:0003723">
    <property type="term" value="F:RNA binding"/>
    <property type="evidence" value="ECO:0007669"/>
    <property type="project" value="UniProtKB-UniRule"/>
</dbReference>
<keyword evidence="5 6" id="KW-0804">Transcription</keyword>
<evidence type="ECO:0000256" key="1">
    <source>
        <dbReference type="ARBA" id="ARBA00005952"/>
    </source>
</evidence>
<feature type="domain" description="NusB/RsmB/TIM44" evidence="7">
    <location>
        <begin position="5"/>
        <end position="129"/>
    </location>
</feature>
<dbReference type="PANTHER" id="PTHR11078">
    <property type="entry name" value="N UTILIZATION SUBSTANCE PROTEIN B-RELATED"/>
    <property type="match status" value="1"/>
</dbReference>
<proteinExistence type="inferred from homology"/>
<dbReference type="InterPro" id="IPR011605">
    <property type="entry name" value="NusB_fam"/>
</dbReference>
<sequence>MDRKKAREYAFTILFQYKFRPDDISAVLSDFFLEHDAGNQGEYIGSVVAGVVKNIEEIDKKIEEFSRVWTVDRMDSVNLAALRLGVYEMLYMDDIPLAVTISEAATLARRFAGEEAAAFVNGVLGGIQKQLEAL</sequence>
<evidence type="ECO:0000256" key="2">
    <source>
        <dbReference type="ARBA" id="ARBA00022814"/>
    </source>
</evidence>
<comment type="function">
    <text evidence="6">Involved in transcription antitermination. Required for transcription of ribosomal RNA (rRNA) genes. Binds specifically to the boxA antiterminator sequence of the ribosomal RNA (rrn) operons.</text>
</comment>
<dbReference type="GO" id="GO:0006353">
    <property type="term" value="P:DNA-templated transcription termination"/>
    <property type="evidence" value="ECO:0007669"/>
    <property type="project" value="UniProtKB-UniRule"/>
</dbReference>
<dbReference type="GO" id="GO:0031564">
    <property type="term" value="P:transcription antitermination"/>
    <property type="evidence" value="ECO:0007669"/>
    <property type="project" value="UniProtKB-KW"/>
</dbReference>
<dbReference type="GO" id="GO:0005829">
    <property type="term" value="C:cytosol"/>
    <property type="evidence" value="ECO:0007669"/>
    <property type="project" value="TreeGrafter"/>
</dbReference>
<reference evidence="8" key="1">
    <citation type="journal article" date="2021" name="PeerJ">
        <title>Extensive microbial diversity within the chicken gut microbiome revealed by metagenomics and culture.</title>
        <authorList>
            <person name="Gilroy R."/>
            <person name="Ravi A."/>
            <person name="Getino M."/>
            <person name="Pursley I."/>
            <person name="Horton D.L."/>
            <person name="Alikhan N.F."/>
            <person name="Baker D."/>
            <person name="Gharbi K."/>
            <person name="Hall N."/>
            <person name="Watson M."/>
            <person name="Adriaenssens E.M."/>
            <person name="Foster-Nyarko E."/>
            <person name="Jarju S."/>
            <person name="Secka A."/>
            <person name="Antonio M."/>
            <person name="Oren A."/>
            <person name="Chaudhuri R.R."/>
            <person name="La Ragione R."/>
            <person name="Hildebrand F."/>
            <person name="Pallen M.J."/>
        </authorList>
    </citation>
    <scope>NUCLEOTIDE SEQUENCE</scope>
    <source>
        <strain evidence="8">5790</strain>
    </source>
</reference>
<evidence type="ECO:0000313" key="9">
    <source>
        <dbReference type="Proteomes" id="UP000824162"/>
    </source>
</evidence>
<dbReference type="NCBIfam" id="TIGR01951">
    <property type="entry name" value="nusB"/>
    <property type="match status" value="1"/>
</dbReference>
<dbReference type="Proteomes" id="UP000824162">
    <property type="component" value="Unassembled WGS sequence"/>
</dbReference>
<evidence type="ECO:0000256" key="4">
    <source>
        <dbReference type="ARBA" id="ARBA00023015"/>
    </source>
</evidence>
<dbReference type="PANTHER" id="PTHR11078:SF3">
    <property type="entry name" value="ANTITERMINATION NUSB DOMAIN-CONTAINING PROTEIN"/>
    <property type="match status" value="1"/>
</dbReference>
<dbReference type="Gene3D" id="1.10.940.10">
    <property type="entry name" value="NusB-like"/>
    <property type="match status" value="1"/>
</dbReference>
<dbReference type="InterPro" id="IPR006027">
    <property type="entry name" value="NusB_RsmB_TIM44"/>
</dbReference>
<dbReference type="EMBL" id="DXIJ01000003">
    <property type="protein sequence ID" value="HIV85230.1"/>
    <property type="molecule type" value="Genomic_DNA"/>
</dbReference>
<accession>A0A9D1TKX9</accession>
<evidence type="ECO:0000259" key="7">
    <source>
        <dbReference type="Pfam" id="PF01029"/>
    </source>
</evidence>
<keyword evidence="3 6" id="KW-0694">RNA-binding</keyword>
<dbReference type="HAMAP" id="MF_00073">
    <property type="entry name" value="NusB"/>
    <property type="match status" value="1"/>
</dbReference>
<dbReference type="InterPro" id="IPR035926">
    <property type="entry name" value="NusB-like_sf"/>
</dbReference>
<comment type="caution">
    <text evidence="8">The sequence shown here is derived from an EMBL/GenBank/DDBJ whole genome shotgun (WGS) entry which is preliminary data.</text>
</comment>
<evidence type="ECO:0000256" key="3">
    <source>
        <dbReference type="ARBA" id="ARBA00022884"/>
    </source>
</evidence>
<dbReference type="Pfam" id="PF01029">
    <property type="entry name" value="NusB"/>
    <property type="match status" value="1"/>
</dbReference>
<comment type="similarity">
    <text evidence="1 6">Belongs to the NusB family.</text>
</comment>
<evidence type="ECO:0000256" key="6">
    <source>
        <dbReference type="HAMAP-Rule" id="MF_00073"/>
    </source>
</evidence>
<keyword evidence="4 6" id="KW-0805">Transcription regulation</keyword>
<organism evidence="8 9">
    <name type="scientific">Candidatus Monoglobus merdigallinarum</name>
    <dbReference type="NCBI Taxonomy" id="2838698"/>
    <lineage>
        <taxon>Bacteria</taxon>
        <taxon>Bacillati</taxon>
        <taxon>Bacillota</taxon>
        <taxon>Clostridia</taxon>
        <taxon>Monoglobales</taxon>
        <taxon>Monoglobaceae</taxon>
        <taxon>Monoglobus</taxon>
    </lineage>
</organism>
<dbReference type="SUPFAM" id="SSF48013">
    <property type="entry name" value="NusB-like"/>
    <property type="match status" value="1"/>
</dbReference>
<keyword evidence="2 6" id="KW-0889">Transcription antitermination</keyword>
<gene>
    <name evidence="6 8" type="primary">nusB</name>
    <name evidence="8" type="ORF">H9900_00285</name>
</gene>
<evidence type="ECO:0000313" key="8">
    <source>
        <dbReference type="EMBL" id="HIV85230.1"/>
    </source>
</evidence>
<reference evidence="8" key="2">
    <citation type="submission" date="2021-04" db="EMBL/GenBank/DDBJ databases">
        <authorList>
            <person name="Gilroy R."/>
        </authorList>
    </citation>
    <scope>NUCLEOTIDE SEQUENCE</scope>
    <source>
        <strain evidence="8">5790</strain>
    </source>
</reference>